<feature type="domain" description="Rhodanese" evidence="2">
    <location>
        <begin position="94"/>
        <end position="157"/>
    </location>
</feature>
<dbReference type="Proteomes" id="UP001281130">
    <property type="component" value="Unassembled WGS sequence"/>
</dbReference>
<reference evidence="3" key="1">
    <citation type="submission" date="2023-11" db="EMBL/GenBank/DDBJ databases">
        <title>MicrobeMod: A computational toolkit for identifying prokaryotic methylation and restriction-modification with nanopore sequencing.</title>
        <authorList>
            <person name="Crits-Christoph A."/>
            <person name="Kang S.C."/>
            <person name="Lee H."/>
            <person name="Ostrov N."/>
        </authorList>
    </citation>
    <scope>NUCLEOTIDE SEQUENCE</scope>
    <source>
        <strain evidence="3">ATCC 51242</strain>
    </source>
</reference>
<feature type="chain" id="PRO_5044324385" evidence="1">
    <location>
        <begin position="22"/>
        <end position="158"/>
    </location>
</feature>
<dbReference type="InterPro" id="IPR001763">
    <property type="entry name" value="Rhodanese-like_dom"/>
</dbReference>
<name>A0AB35T7S6_RUBRA</name>
<dbReference type="InterPro" id="IPR036873">
    <property type="entry name" value="Rhodanese-like_dom_sf"/>
</dbReference>
<comment type="caution">
    <text evidence="3">The sequence shown here is derived from an EMBL/GenBank/DDBJ whole genome shotgun (WGS) entry which is preliminary data.</text>
</comment>
<evidence type="ECO:0000313" key="4">
    <source>
        <dbReference type="Proteomes" id="UP001281130"/>
    </source>
</evidence>
<organism evidence="3 4">
    <name type="scientific">Rubrobacter radiotolerans</name>
    <name type="common">Arthrobacter radiotolerans</name>
    <dbReference type="NCBI Taxonomy" id="42256"/>
    <lineage>
        <taxon>Bacteria</taxon>
        <taxon>Bacillati</taxon>
        <taxon>Actinomycetota</taxon>
        <taxon>Rubrobacteria</taxon>
        <taxon>Rubrobacterales</taxon>
        <taxon>Rubrobacteraceae</taxon>
        <taxon>Rubrobacter</taxon>
    </lineage>
</organism>
<proteinExistence type="predicted"/>
<feature type="signal peptide" evidence="1">
    <location>
        <begin position="1"/>
        <end position="21"/>
    </location>
</feature>
<accession>A0AB35T7S6</accession>
<dbReference type="PROSITE" id="PS50206">
    <property type="entry name" value="RHODANESE_3"/>
    <property type="match status" value="1"/>
</dbReference>
<keyword evidence="1" id="KW-0732">Signal</keyword>
<dbReference type="PROSITE" id="PS51257">
    <property type="entry name" value="PROKAR_LIPOPROTEIN"/>
    <property type="match status" value="1"/>
</dbReference>
<dbReference type="AlphaFoldDB" id="A0AB35T7S6"/>
<dbReference type="PANTHER" id="PTHR43031">
    <property type="entry name" value="FAD-DEPENDENT OXIDOREDUCTASE"/>
    <property type="match status" value="1"/>
</dbReference>
<dbReference type="PANTHER" id="PTHR43031:SF1">
    <property type="entry name" value="PYRIDINE NUCLEOTIDE-DISULPHIDE OXIDOREDUCTASE"/>
    <property type="match status" value="1"/>
</dbReference>
<evidence type="ECO:0000313" key="3">
    <source>
        <dbReference type="EMBL" id="MDX5895151.1"/>
    </source>
</evidence>
<evidence type="ECO:0000256" key="1">
    <source>
        <dbReference type="SAM" id="SignalP"/>
    </source>
</evidence>
<evidence type="ECO:0000259" key="2">
    <source>
        <dbReference type="PROSITE" id="PS50206"/>
    </source>
</evidence>
<dbReference type="RefSeq" id="WP_084362599.1">
    <property type="nucleotide sequence ID" value="NZ_JAWXXX010000001.1"/>
</dbReference>
<dbReference type="Pfam" id="PF00581">
    <property type="entry name" value="Rhodanese"/>
    <property type="match status" value="1"/>
</dbReference>
<dbReference type="InterPro" id="IPR050229">
    <property type="entry name" value="GlpE_sulfurtransferase"/>
</dbReference>
<dbReference type="SUPFAM" id="SSF52821">
    <property type="entry name" value="Rhodanese/Cell cycle control phosphatase"/>
    <property type="match status" value="1"/>
</dbReference>
<sequence>MKKLTMAVGLLAILVFAAVFAVGCEAERSERSSSEPGNTVSNDMYQGQRIQAEGGSFTRVSPEELNRTMGEQNLVLVNTHIPYAGDLPGTDLSIPYNEIDENLDRLPGREERIVLYCEGGPMSDEAARTLVSLGYSNVWDLDGGMDAWQRADFELEGL</sequence>
<dbReference type="CDD" id="cd00158">
    <property type="entry name" value="RHOD"/>
    <property type="match status" value="1"/>
</dbReference>
<dbReference type="SMART" id="SM00450">
    <property type="entry name" value="RHOD"/>
    <property type="match status" value="1"/>
</dbReference>
<dbReference type="Gene3D" id="3.40.250.10">
    <property type="entry name" value="Rhodanese-like domain"/>
    <property type="match status" value="1"/>
</dbReference>
<gene>
    <name evidence="3" type="ORF">SIL72_14080</name>
</gene>
<dbReference type="EMBL" id="JAWXXX010000001">
    <property type="protein sequence ID" value="MDX5895151.1"/>
    <property type="molecule type" value="Genomic_DNA"/>
</dbReference>
<protein>
    <submittedName>
        <fullName evidence="3">Rhodanese-like domain-containing protein</fullName>
    </submittedName>
</protein>